<evidence type="ECO:0000256" key="1">
    <source>
        <dbReference type="ARBA" id="ARBA00022679"/>
    </source>
</evidence>
<organism evidence="4 5">
    <name type="scientific">Beutenbergia cavernae (strain ATCC BAA-8 / DSM 12333 / CCUG 43141 / JCM 11478 / NBRC 16432 / NCIMB 13614 / HKI 0122)</name>
    <dbReference type="NCBI Taxonomy" id="471853"/>
    <lineage>
        <taxon>Bacteria</taxon>
        <taxon>Bacillati</taxon>
        <taxon>Actinomycetota</taxon>
        <taxon>Actinomycetes</taxon>
        <taxon>Micrococcales</taxon>
        <taxon>Beutenbergiaceae</taxon>
        <taxon>Beutenbergia</taxon>
    </lineage>
</organism>
<evidence type="ECO:0000313" key="5">
    <source>
        <dbReference type="Proteomes" id="UP000007962"/>
    </source>
</evidence>
<dbReference type="InterPro" id="IPR000182">
    <property type="entry name" value="GNAT_dom"/>
</dbReference>
<evidence type="ECO:0000313" key="4">
    <source>
        <dbReference type="EMBL" id="ACQ81832.1"/>
    </source>
</evidence>
<dbReference type="Proteomes" id="UP000007962">
    <property type="component" value="Chromosome"/>
</dbReference>
<dbReference type="PANTHER" id="PTHR43877:SF2">
    <property type="entry name" value="AMINOALKYLPHOSPHONATE N-ACETYLTRANSFERASE-RELATED"/>
    <property type="match status" value="1"/>
</dbReference>
<keyword evidence="1 4" id="KW-0808">Transferase</keyword>
<dbReference type="Gene3D" id="3.40.630.30">
    <property type="match status" value="2"/>
</dbReference>
<dbReference type="SUPFAM" id="SSF55729">
    <property type="entry name" value="Acyl-CoA N-acyltransferases (Nat)"/>
    <property type="match status" value="2"/>
</dbReference>
<dbReference type="eggNOG" id="COG0456">
    <property type="taxonomic scope" value="Bacteria"/>
</dbReference>
<dbReference type="AlphaFoldDB" id="C5C2Y8"/>
<dbReference type="RefSeq" id="WP_015884069.1">
    <property type="nucleotide sequence ID" value="NC_012669.1"/>
</dbReference>
<dbReference type="EMBL" id="CP001618">
    <property type="protein sequence ID" value="ACQ81832.1"/>
    <property type="molecule type" value="Genomic_DNA"/>
</dbReference>
<dbReference type="PROSITE" id="PS51186">
    <property type="entry name" value="GNAT"/>
    <property type="match status" value="2"/>
</dbReference>
<dbReference type="CDD" id="cd04301">
    <property type="entry name" value="NAT_SF"/>
    <property type="match status" value="2"/>
</dbReference>
<evidence type="ECO:0000259" key="3">
    <source>
        <dbReference type="PROSITE" id="PS51186"/>
    </source>
</evidence>
<dbReference type="InterPro" id="IPR016181">
    <property type="entry name" value="Acyl_CoA_acyltransferase"/>
</dbReference>
<dbReference type="InterPro" id="IPR050832">
    <property type="entry name" value="Bact_Acetyltransf"/>
</dbReference>
<keyword evidence="5" id="KW-1185">Reference proteome</keyword>
<accession>C5C2Y8</accession>
<dbReference type="OrthoDB" id="70840at2"/>
<name>C5C2Y8_BEUC1</name>
<dbReference type="HOGENOM" id="CLU_862399_0_0_11"/>
<dbReference type="GO" id="GO:0016747">
    <property type="term" value="F:acyltransferase activity, transferring groups other than amino-acyl groups"/>
    <property type="evidence" value="ECO:0007669"/>
    <property type="project" value="InterPro"/>
</dbReference>
<evidence type="ECO:0000256" key="2">
    <source>
        <dbReference type="ARBA" id="ARBA00023315"/>
    </source>
</evidence>
<dbReference type="KEGG" id="bcv:Bcav_3590"/>
<dbReference type="STRING" id="471853.Bcav_3590"/>
<sequence length="322" mass="33436">MRIALQESTDTLDAFLAASDDGTPLGSVGVKWQGFGRPEEAAALPGVPEISGLYVRPSSRGRGIGSALLRVAEERIAARGIPLAALAVNVENVRARALYEREGYVDVRVRSTGPKGTDALLARVLHLDGDDGGRGVAAGAAVLDVVTWADGRVRGLRAAQQDELRRRYTLLHVEGATGDAVNGDPLEADAGVGARAVTTLLARIGDEPVGTVAVCELSAAAAGSVRDTLGDVRAAEVKRLYVSPAARRRGLSRALMASAEGHARRAGVGALVLETGRLQPEAIALYTGLGFTPIETYPPYAGDPTSLCLARRLSSSVPATAC</sequence>
<reference evidence="4 5" key="1">
    <citation type="journal article" date="2009" name="Stand. Genomic Sci.">
        <title>Complete genome sequence of Beutenbergia cavernae type strain (HKI 0122).</title>
        <authorList>
            <person name="Land M."/>
            <person name="Pukall R."/>
            <person name="Abt B."/>
            <person name="Goker M."/>
            <person name="Rohde M."/>
            <person name="Glavina Del Rio T."/>
            <person name="Tice H."/>
            <person name="Copeland A."/>
            <person name="Cheng J.F."/>
            <person name="Lucas S."/>
            <person name="Chen F."/>
            <person name="Nolan M."/>
            <person name="Bruce D."/>
            <person name="Goodwin L."/>
            <person name="Pitluck S."/>
            <person name="Ivanova N."/>
            <person name="Mavromatis K."/>
            <person name="Ovchinnikova G."/>
            <person name="Pati A."/>
            <person name="Chen A."/>
            <person name="Palaniappan K."/>
            <person name="Hauser L."/>
            <person name="Chang Y.J."/>
            <person name="Jefferies C.C."/>
            <person name="Saunders E."/>
            <person name="Brettin T."/>
            <person name="Detter J.C."/>
            <person name="Han C."/>
            <person name="Chain P."/>
            <person name="Bristow J."/>
            <person name="Eisen J.A."/>
            <person name="Markowitz V."/>
            <person name="Hugenholtz P."/>
            <person name="Kyrpides N.C."/>
            <person name="Klenk H.P."/>
            <person name="Lapidus A."/>
        </authorList>
    </citation>
    <scope>NUCLEOTIDE SEQUENCE [LARGE SCALE GENOMIC DNA]</scope>
    <source>
        <strain evidence="5">ATCC BAA-8 / DSM 12333 / NBRC 16432</strain>
    </source>
</reference>
<gene>
    <name evidence="4" type="ordered locus">Bcav_3590</name>
</gene>
<dbReference type="Pfam" id="PF00583">
    <property type="entry name" value="Acetyltransf_1"/>
    <property type="match status" value="2"/>
</dbReference>
<dbReference type="PANTHER" id="PTHR43877">
    <property type="entry name" value="AMINOALKYLPHOSPHONATE N-ACETYLTRANSFERASE-RELATED-RELATED"/>
    <property type="match status" value="1"/>
</dbReference>
<proteinExistence type="predicted"/>
<protein>
    <submittedName>
        <fullName evidence="4">GCN5-related protein N-acetyltransferase</fullName>
    </submittedName>
</protein>
<keyword evidence="2" id="KW-0012">Acyltransferase</keyword>
<feature type="domain" description="N-acetyltransferase" evidence="3">
    <location>
        <begin position="1"/>
        <end position="130"/>
    </location>
</feature>
<feature type="domain" description="N-acetyltransferase" evidence="3">
    <location>
        <begin position="151"/>
        <end position="314"/>
    </location>
</feature>